<organism evidence="1">
    <name type="scientific">OCS116 cluster bacterium</name>
    <dbReference type="NCBI Taxonomy" id="2030921"/>
    <lineage>
        <taxon>Bacteria</taxon>
        <taxon>Pseudomonadati</taxon>
        <taxon>Pseudomonadota</taxon>
        <taxon>Alphaproteobacteria</taxon>
        <taxon>OCS116 cluster</taxon>
    </lineage>
</organism>
<gene>
    <name evidence="1" type="ORF">COB13_05080</name>
</gene>
<reference key="1">
    <citation type="submission" date="2017-08" db="EMBL/GenBank/DDBJ databases">
        <title>A dynamic microbial community with high functional redundancy inhabits the cold, oxic subseafloor aquifer.</title>
        <authorList>
            <person name="Tully B.J."/>
            <person name="Wheat C.G."/>
            <person name="Glazer B.T."/>
            <person name="Huber J.A."/>
        </authorList>
    </citation>
    <scope>NUCLEOTIDE SEQUENCE [LARGE SCALE GENOMIC DNA]</scope>
</reference>
<reference evidence="1" key="2">
    <citation type="journal article" date="2018" name="ISME J.">
        <title>A dynamic microbial community with high functional redundancy inhabits the cold, oxic subseafloor aquifer.</title>
        <authorList>
            <person name="Tully B.J."/>
            <person name="Wheat C.G."/>
            <person name="Glazer B.T."/>
            <person name="Huber J.A."/>
        </authorList>
    </citation>
    <scope>NUCLEOTIDE SEQUENCE</scope>
    <source>
        <strain evidence="1">NORP83</strain>
    </source>
</reference>
<name>A0A2A4Z7P5_9PROT</name>
<proteinExistence type="predicted"/>
<comment type="caution">
    <text evidence="1">The sequence shown here is derived from an EMBL/GenBank/DDBJ whole genome shotgun (WGS) entry which is preliminary data.</text>
</comment>
<dbReference type="AlphaFoldDB" id="A0A2A4Z7P5"/>
<dbReference type="EMBL" id="NVUS01000004">
    <property type="protein sequence ID" value="PCJ02566.1"/>
    <property type="molecule type" value="Genomic_DNA"/>
</dbReference>
<sequence length="121" mass="13854">MLVELFLQLSGHTDLVDVLDAKIKAEKGRDATVDFEVYSINFDTIKMQNGLGVFQNLNQRQVRFYFQVRQSENPTALDMVNFWKIGIATAKRDIAGLIDSDLICFIGSKRNGYYIACDFQY</sequence>
<evidence type="ECO:0000313" key="1">
    <source>
        <dbReference type="EMBL" id="PCJ02566.1"/>
    </source>
</evidence>
<accession>A0A2A4Z7P5</accession>
<protein>
    <submittedName>
        <fullName evidence="1">Uncharacterized protein</fullName>
    </submittedName>
</protein>